<dbReference type="Gene3D" id="3.40.630.30">
    <property type="match status" value="1"/>
</dbReference>
<dbReference type="AlphaFoldDB" id="A0A2K8SL29"/>
<feature type="region of interest" description="Disordered" evidence="1">
    <location>
        <begin position="1"/>
        <end position="38"/>
    </location>
</feature>
<evidence type="ECO:0000256" key="1">
    <source>
        <dbReference type="SAM" id="MobiDB-lite"/>
    </source>
</evidence>
<dbReference type="EMBL" id="CP024785">
    <property type="protein sequence ID" value="AUB36117.1"/>
    <property type="molecule type" value="Genomic_DNA"/>
</dbReference>
<proteinExistence type="predicted"/>
<evidence type="ECO:0000313" key="4">
    <source>
        <dbReference type="Proteomes" id="UP000232003"/>
    </source>
</evidence>
<dbReference type="InterPro" id="IPR000182">
    <property type="entry name" value="GNAT_dom"/>
</dbReference>
<dbReference type="GO" id="GO:0016747">
    <property type="term" value="F:acyltransferase activity, transferring groups other than amino-acyl groups"/>
    <property type="evidence" value="ECO:0007669"/>
    <property type="project" value="InterPro"/>
</dbReference>
<protein>
    <submittedName>
        <fullName evidence="3">Acyl-CoA N-acyltransferase</fullName>
    </submittedName>
</protein>
<dbReference type="PROSITE" id="PS51186">
    <property type="entry name" value="GNAT"/>
    <property type="match status" value="1"/>
</dbReference>
<gene>
    <name evidence="3" type="ORF">COO91_02018</name>
</gene>
<accession>A0A2K8SL29</accession>
<dbReference type="OrthoDB" id="581742at2"/>
<dbReference type="KEGG" id="nfl:COO91_02018"/>
<dbReference type="Pfam" id="PF13673">
    <property type="entry name" value="Acetyltransf_10"/>
    <property type="match status" value="1"/>
</dbReference>
<feature type="compositionally biased region" description="Gly residues" evidence="1">
    <location>
        <begin position="7"/>
        <end position="17"/>
    </location>
</feature>
<reference evidence="3 4" key="1">
    <citation type="submission" date="2017-11" db="EMBL/GenBank/DDBJ databases">
        <title>Complete genome of a free-living desiccation-tolerant cyanobacterium and its photosynthetic adaptation to extreme terrestrial habitat.</title>
        <authorList>
            <person name="Shang J."/>
        </authorList>
    </citation>
    <scope>NUCLEOTIDE SEQUENCE [LARGE SCALE GENOMIC DNA]</scope>
    <source>
        <strain evidence="3 4">CCNUN1</strain>
    </source>
</reference>
<sequence>MCHKRGGGSGGGGGGGNTPNVSTSPTFKESEFSQNAEDQIQDWTNQRKDYINSLPDEEAAKFETKTADNADIIKAIQETYNKNNFVGVTDAKGNLQAVALVERRRIQSTLLVSYLATASWNTIDGHPKQVKGAGTQAIAAVVRRSIKEGYEGRVVLESLPGAVKFYEKIGFSRQEYNYADGSRVYTMTLSSQNAKQFLDKLGG</sequence>
<feature type="domain" description="N-acetyltransferase" evidence="2">
    <location>
        <begin position="30"/>
        <end position="190"/>
    </location>
</feature>
<keyword evidence="4" id="KW-1185">Reference proteome</keyword>
<dbReference type="Proteomes" id="UP000232003">
    <property type="component" value="Chromosome"/>
</dbReference>
<dbReference type="InterPro" id="IPR016181">
    <property type="entry name" value="Acyl_CoA_acyltransferase"/>
</dbReference>
<evidence type="ECO:0000313" key="3">
    <source>
        <dbReference type="EMBL" id="AUB36117.1"/>
    </source>
</evidence>
<dbReference type="RefSeq" id="WP_157816413.1">
    <property type="nucleotide sequence ID" value="NZ_CAWNNC010000001.1"/>
</dbReference>
<evidence type="ECO:0000259" key="2">
    <source>
        <dbReference type="PROSITE" id="PS51186"/>
    </source>
</evidence>
<organism evidence="3 4">
    <name type="scientific">Nostoc flagelliforme CCNUN1</name>
    <dbReference type="NCBI Taxonomy" id="2038116"/>
    <lineage>
        <taxon>Bacteria</taxon>
        <taxon>Bacillati</taxon>
        <taxon>Cyanobacteriota</taxon>
        <taxon>Cyanophyceae</taxon>
        <taxon>Nostocales</taxon>
        <taxon>Nostocaceae</taxon>
        <taxon>Nostoc</taxon>
    </lineage>
</organism>
<feature type="compositionally biased region" description="Polar residues" evidence="1">
    <location>
        <begin position="18"/>
        <end position="38"/>
    </location>
</feature>
<dbReference type="SUPFAM" id="SSF55729">
    <property type="entry name" value="Acyl-CoA N-acyltransferases (Nat)"/>
    <property type="match status" value="1"/>
</dbReference>
<keyword evidence="3" id="KW-0012">Acyltransferase</keyword>
<keyword evidence="3" id="KW-0808">Transferase</keyword>
<name>A0A2K8SL29_9NOSO</name>